<comment type="caution">
    <text evidence="1">The sequence shown here is derived from an EMBL/GenBank/DDBJ whole genome shotgun (WGS) entry which is preliminary data.</text>
</comment>
<proteinExistence type="predicted"/>
<sequence length="303" mass="34179">MSSCRFYEADFPEIDDIVMVKITSIKEIGAYVQLEEYGNIEGMIPMAELSRRRIRSVQSLIRVGRHEAVSVCRVDKSKGYIDLSKSRVNREEAAACEEKYQKSKQVHLIMSNLAKKLDMDIEELYQKFAWPLYKKYGHAFDAFKAAILDPEAVFGEFKLEANVQEELMHLIARRLTPQRAKLRADIEVVCAEYQGIEAIRRALKAGEAVSTETCPLKITLIAPPQYSIATMSIDKAGDLLLMEKAIEAVRKVIVEEGGSLKVTMAPKAVSETEEKELKDYMARAERENTEVAGDDDMDSGDEI</sequence>
<evidence type="ECO:0000313" key="2">
    <source>
        <dbReference type="Proteomes" id="UP001150581"/>
    </source>
</evidence>
<accession>A0ACC1IMI9</accession>
<organism evidence="1 2">
    <name type="scientific">Kickxella alabastrina</name>
    <dbReference type="NCBI Taxonomy" id="61397"/>
    <lineage>
        <taxon>Eukaryota</taxon>
        <taxon>Fungi</taxon>
        <taxon>Fungi incertae sedis</taxon>
        <taxon>Zoopagomycota</taxon>
        <taxon>Kickxellomycotina</taxon>
        <taxon>Kickxellomycetes</taxon>
        <taxon>Kickxellales</taxon>
        <taxon>Kickxellaceae</taxon>
        <taxon>Kickxella</taxon>
    </lineage>
</organism>
<dbReference type="EMBL" id="JANBPG010000566">
    <property type="protein sequence ID" value="KAJ1895439.1"/>
    <property type="molecule type" value="Genomic_DNA"/>
</dbReference>
<reference evidence="1" key="1">
    <citation type="submission" date="2022-07" db="EMBL/GenBank/DDBJ databases">
        <title>Phylogenomic reconstructions and comparative analyses of Kickxellomycotina fungi.</title>
        <authorList>
            <person name="Reynolds N.K."/>
            <person name="Stajich J.E."/>
            <person name="Barry K."/>
            <person name="Grigoriev I.V."/>
            <person name="Crous P."/>
            <person name="Smith M.E."/>
        </authorList>
    </citation>
    <scope>NUCLEOTIDE SEQUENCE</scope>
    <source>
        <strain evidence="1">Benny 63K</strain>
    </source>
</reference>
<evidence type="ECO:0000313" key="1">
    <source>
        <dbReference type="EMBL" id="KAJ1895439.1"/>
    </source>
</evidence>
<dbReference type="Proteomes" id="UP001150581">
    <property type="component" value="Unassembled WGS sequence"/>
</dbReference>
<gene>
    <name evidence="1" type="ORF">LPJ66_004594</name>
</gene>
<protein>
    <submittedName>
        <fullName evidence="1">Uncharacterized protein</fullName>
    </submittedName>
</protein>
<keyword evidence="2" id="KW-1185">Reference proteome</keyword>
<name>A0ACC1IMI9_9FUNG</name>